<comment type="caution">
    <text evidence="2">The sequence shown here is derived from an EMBL/GenBank/DDBJ whole genome shotgun (WGS) entry which is preliminary data.</text>
</comment>
<evidence type="ECO:0000313" key="3">
    <source>
        <dbReference type="Proteomes" id="UP000541444"/>
    </source>
</evidence>
<sequence length="957" mass="106614">MSSIERLHTPFFGFPVKGRVSRINNGNSILLSKRKFGSRDFPKFFCEKQNWFSQLSLRSVEFLSRKNSILKMNYSEEHFSRSKALVRSFGPLWKEGLVLVRCSVIVAVISALGMLVWYLQVKAKRIVEARVLPSVCSAMSEYLQREIDPGKVRMVSPLSITLESCSIGPYHEEFSNGEVPRMKIRVKPFSSLRRGKIVVDAVLLRPNVLVVQKEDFSWLGIPSPSDGAFLRHSSTEEGIDYRTKSRRMAREEAAFSWTKERDEEARTAAEKGYIVPQQSSISSSHVDLVSLDSLFCIDDKMHWKDHHCMDTSGEHNVKHINVEKSKSSDTKIVDSRVKLWTRMIPGSAKHGFKRKDYEKDNSAANYSAKRRNLERSAKAVLAYFQGRKYGDPSQCGKLLSNGASFEILVGKSDDVSYTLTANRGNSQISLHKGDQDIGVQHSGFNFMRIPFVTAVRKLSSTTEESNGKSGNLEGHQVGDSNCNSRAMFDPLEDKPLDKKCSSSQGKASIKLGPWLVTHHSFPIWSLSPKPGLPSFAKSAAHLISDYMANHIQKLKSCMNRRIEDLVLELAEGIDQVQPEGIEKMLPVTLDSVHFSGGTLMLLGYGDREPREMENVNGYVKFQNHYSRIYVQLSGRCKEWRSDLTSEDGGCLSVDVFVDTVEQKWSVNLKIINFFVPLFERILEIPITWSKGRATGELHICMTRGEEFPNLHGQLDVAGLAFQILDSPSGFSDLAASLCFRGQRVFLHNASGWFGDVPLEASGDFGINPEDGEFHLMCQVLCVEVNSLMKTFRMKPLLFPVAGSITAVFNCQGPLDAPIFVGSGIVSRKTAQSVSEFPTSSASEAVLKNKEAGAVAAFDRIPFSYVSANFTFNTDNNVADLYGIRATLLDGGEIRGAGNAWISPEGEEDDTAMDVNFSGNVDFDKVMHRYLPTEIQAMPLKIGEVIGETKLSGSLLRP</sequence>
<keyword evidence="3" id="KW-1185">Reference proteome</keyword>
<evidence type="ECO:0000256" key="1">
    <source>
        <dbReference type="SAM" id="Phobius"/>
    </source>
</evidence>
<accession>A0A7J7P7J6</accession>
<dbReference type="OrthoDB" id="1386367at2759"/>
<gene>
    <name evidence="2" type="ORF">GIB67_030460</name>
</gene>
<dbReference type="PANTHER" id="PTHR34457">
    <property type="entry name" value="EMBRYO DEFECTIVE 2410"/>
    <property type="match status" value="1"/>
</dbReference>
<feature type="transmembrane region" description="Helical" evidence="1">
    <location>
        <begin position="97"/>
        <end position="119"/>
    </location>
</feature>
<dbReference type="EMBL" id="JACGCM010000203">
    <property type="protein sequence ID" value="KAF6175242.1"/>
    <property type="molecule type" value="Genomic_DNA"/>
</dbReference>
<organism evidence="2 3">
    <name type="scientific">Kingdonia uniflora</name>
    <dbReference type="NCBI Taxonomy" id="39325"/>
    <lineage>
        <taxon>Eukaryota</taxon>
        <taxon>Viridiplantae</taxon>
        <taxon>Streptophyta</taxon>
        <taxon>Embryophyta</taxon>
        <taxon>Tracheophyta</taxon>
        <taxon>Spermatophyta</taxon>
        <taxon>Magnoliopsida</taxon>
        <taxon>Ranunculales</taxon>
        <taxon>Circaeasteraceae</taxon>
        <taxon>Kingdonia</taxon>
    </lineage>
</organism>
<dbReference type="InterPro" id="IPR053022">
    <property type="entry name" value="Chloroplast_translocon_comp"/>
</dbReference>
<proteinExistence type="predicted"/>
<dbReference type="AlphaFoldDB" id="A0A7J7P7J6"/>
<keyword evidence="1" id="KW-0472">Membrane</keyword>
<protein>
    <submittedName>
        <fullName evidence="2">Uncharacterized protein</fullName>
    </submittedName>
</protein>
<keyword evidence="1" id="KW-1133">Transmembrane helix</keyword>
<dbReference type="PANTHER" id="PTHR34457:SF3">
    <property type="entry name" value="PROTEIN TIC236, CHLOROPLASTIC"/>
    <property type="match status" value="1"/>
</dbReference>
<name>A0A7J7P7J6_9MAGN</name>
<keyword evidence="1" id="KW-0812">Transmembrane</keyword>
<dbReference type="Proteomes" id="UP000541444">
    <property type="component" value="Unassembled WGS sequence"/>
</dbReference>
<evidence type="ECO:0000313" key="2">
    <source>
        <dbReference type="EMBL" id="KAF6175242.1"/>
    </source>
</evidence>
<reference evidence="2 3" key="1">
    <citation type="journal article" date="2020" name="IScience">
        <title>Genome Sequencing of the Endangered Kingdonia uniflora (Circaeasteraceae, Ranunculales) Reveals Potential Mechanisms of Evolutionary Specialization.</title>
        <authorList>
            <person name="Sun Y."/>
            <person name="Deng T."/>
            <person name="Zhang A."/>
            <person name="Moore M.J."/>
            <person name="Landis J.B."/>
            <person name="Lin N."/>
            <person name="Zhang H."/>
            <person name="Zhang X."/>
            <person name="Huang J."/>
            <person name="Zhang X."/>
            <person name="Sun H."/>
            <person name="Wang H."/>
        </authorList>
    </citation>
    <scope>NUCLEOTIDE SEQUENCE [LARGE SCALE GENOMIC DNA]</scope>
    <source>
        <strain evidence="2">TB1705</strain>
        <tissue evidence="2">Leaf</tissue>
    </source>
</reference>